<dbReference type="PANTHER" id="PTHR10202">
    <property type="entry name" value="PRESENILIN"/>
    <property type="match status" value="1"/>
</dbReference>
<feature type="compositionally biased region" description="Polar residues" evidence="12">
    <location>
        <begin position="339"/>
        <end position="351"/>
    </location>
</feature>
<comment type="caution">
    <text evidence="13">The sequence shown here is derived from an EMBL/GenBank/DDBJ whole genome shotgun (WGS) entry which is preliminary data.</text>
</comment>
<dbReference type="SMART" id="SM00730">
    <property type="entry name" value="PSN"/>
    <property type="match status" value="1"/>
</dbReference>
<sequence length="642" mass="69824">MADTAPSNNDGNCLPPPPPTHYRDDKNNGRYEDEGYFNAANDDTSEASFQPLAVSSASEDEMDVEGDLSLNELMYSAHSFHVISLPVTITMVLAAMAVTYINTPETIAQGEQLMSQAYHVWKVDAETDSTSKQLAVDFANSLVIVSAIGAMTFGIVLLYKYRCMKVLIGYMMFSSMTLLGVLGAELFNVAIDKYRIPIDWFTFVFSLYNFAVVGVTAIFYQNGIPPFVTQCYLIASSVIIAWQLSHFDTISTWTLLIMLALYDLCAVLTPCGPLKALVNLMSDEGSPEMPGLLYEAQIPDGLKRPVMRGRNGGDDNNENGDDDNASQSPPSSMCAERYQQPSTNESETQCGARSRTETSSNGADDSSSNDVEMTVKSNGKVPTSNVPTTKSNQATPTATGVIPFAIAKLYRLPLVSRPPFLASTSSRKAKSTSSKQSGNISTSPLLSPDSAEEDQVAPGTNNELTDPGGSQFIIPDEEYTPSQLRALVEAVFPKNGAKIVKQPRRVLPGDSKQERYGIIGSDGTLKRILFVEKNGNVFEELDDDDDSESEGRFSNTIKLGLGDFIFYSVLVAKSAQYSFTCFVSSLLVVLAGLGGTLVLLAVYKHALPALPISIALAVVFYVFTRFIIQPWVEVVMSTPFYV</sequence>
<keyword evidence="4 11" id="KW-0256">Endoplasmic reticulum</keyword>
<dbReference type="InterPro" id="IPR006639">
    <property type="entry name" value="Preselin/SPP"/>
</dbReference>
<feature type="region of interest" description="Disordered" evidence="12">
    <location>
        <begin position="303"/>
        <end position="396"/>
    </location>
</feature>
<keyword evidence="7 11" id="KW-0333">Golgi apparatus</keyword>
<dbReference type="PANTHER" id="PTHR10202:SF13">
    <property type="entry name" value="PRESENILIN HOMOLOG"/>
    <property type="match status" value="1"/>
</dbReference>
<keyword evidence="14" id="KW-1185">Reference proteome</keyword>
<feature type="compositionally biased region" description="Polar residues" evidence="12">
    <location>
        <begin position="1"/>
        <end position="11"/>
    </location>
</feature>
<proteinExistence type="inferred from homology"/>
<keyword evidence="2 11" id="KW-0812">Transmembrane</keyword>
<evidence type="ECO:0000256" key="6">
    <source>
        <dbReference type="ARBA" id="ARBA00022989"/>
    </source>
</evidence>
<gene>
    <name evidence="13" type="ORF">ACHAWO_005651</name>
</gene>
<feature type="transmembrane region" description="Helical" evidence="11">
    <location>
        <begin position="138"/>
        <end position="159"/>
    </location>
</feature>
<dbReference type="FunFam" id="1.10.472.100:FF:000003">
    <property type="entry name" value="Presenilin"/>
    <property type="match status" value="1"/>
</dbReference>
<evidence type="ECO:0000256" key="11">
    <source>
        <dbReference type="RuleBase" id="RU361148"/>
    </source>
</evidence>
<dbReference type="Proteomes" id="UP001530400">
    <property type="component" value="Unassembled WGS sequence"/>
</dbReference>
<dbReference type="GO" id="GO:0005789">
    <property type="term" value="C:endoplasmic reticulum membrane"/>
    <property type="evidence" value="ECO:0007669"/>
    <property type="project" value="UniProtKB-SubCell"/>
</dbReference>
<feature type="transmembrane region" description="Helical" evidence="11">
    <location>
        <begin position="80"/>
        <end position="101"/>
    </location>
</feature>
<dbReference type="EMBL" id="JALLPJ020000735">
    <property type="protein sequence ID" value="KAL3784220.1"/>
    <property type="molecule type" value="Genomic_DNA"/>
</dbReference>
<feature type="transmembrane region" description="Helical" evidence="11">
    <location>
        <begin position="200"/>
        <end position="220"/>
    </location>
</feature>
<comment type="function">
    <text evidence="9">Probable catalytic subunit of the gamma-secretase complex, an endoprotease complex that catalyzes the intramembrane cleavage of integral membrane proteins such as Notch receptors. Requires the other members of the gamma-secretase complex to have a protease activity.</text>
</comment>
<keyword evidence="6 11" id="KW-1133">Transmembrane helix</keyword>
<feature type="transmembrane region" description="Helical" evidence="11">
    <location>
        <begin position="166"/>
        <end position="188"/>
    </location>
</feature>
<feature type="compositionally biased region" description="Polar residues" evidence="12">
    <location>
        <begin position="375"/>
        <end position="396"/>
    </location>
</feature>
<evidence type="ECO:0000313" key="14">
    <source>
        <dbReference type="Proteomes" id="UP001530400"/>
    </source>
</evidence>
<comment type="function">
    <text evidence="11">Probable subunit of the gamma-secretase complex, an endoprotease complex that catalyzes the intramembrane cleavage of integral membrane proteins such as Notch receptors.</text>
</comment>
<comment type="similarity">
    <text evidence="1 11">Belongs to the peptidase A22A family.</text>
</comment>
<evidence type="ECO:0000256" key="10">
    <source>
        <dbReference type="ARBA" id="ARBA00066080"/>
    </source>
</evidence>
<keyword evidence="11" id="KW-0645">Protease</keyword>
<dbReference type="Pfam" id="PF01080">
    <property type="entry name" value="Presenilin"/>
    <property type="match status" value="1"/>
</dbReference>
<evidence type="ECO:0000256" key="2">
    <source>
        <dbReference type="ARBA" id="ARBA00022692"/>
    </source>
</evidence>
<dbReference type="InterPro" id="IPR001108">
    <property type="entry name" value="Peptidase_A22A"/>
</dbReference>
<dbReference type="GO" id="GO:0004190">
    <property type="term" value="F:aspartic-type endopeptidase activity"/>
    <property type="evidence" value="ECO:0007669"/>
    <property type="project" value="UniProtKB-UniRule"/>
</dbReference>
<evidence type="ECO:0000256" key="12">
    <source>
        <dbReference type="SAM" id="MobiDB-lite"/>
    </source>
</evidence>
<keyword evidence="3 11" id="KW-0378">Hydrolase</keyword>
<evidence type="ECO:0000256" key="1">
    <source>
        <dbReference type="ARBA" id="ARBA00008604"/>
    </source>
</evidence>
<protein>
    <recommendedName>
        <fullName evidence="11">Presenilin</fullName>
        <ecNumber evidence="11">3.4.23.-</ecNumber>
    </recommendedName>
</protein>
<evidence type="ECO:0000256" key="9">
    <source>
        <dbReference type="ARBA" id="ARBA00053367"/>
    </source>
</evidence>
<evidence type="ECO:0000256" key="3">
    <source>
        <dbReference type="ARBA" id="ARBA00022801"/>
    </source>
</evidence>
<comment type="subcellular location">
    <subcellularLocation>
        <location evidence="11">Endoplasmic reticulum membrane</location>
        <topology evidence="11">Multi-pass membrane protein</topology>
    </subcellularLocation>
    <subcellularLocation>
        <location evidence="11">Golgi apparatus membrane</location>
        <topology evidence="11">Multi-pass membrane protein</topology>
    </subcellularLocation>
</comment>
<organism evidence="13 14">
    <name type="scientific">Cyclotella atomus</name>
    <dbReference type="NCBI Taxonomy" id="382360"/>
    <lineage>
        <taxon>Eukaryota</taxon>
        <taxon>Sar</taxon>
        <taxon>Stramenopiles</taxon>
        <taxon>Ochrophyta</taxon>
        <taxon>Bacillariophyta</taxon>
        <taxon>Coscinodiscophyceae</taxon>
        <taxon>Thalassiosirophycidae</taxon>
        <taxon>Stephanodiscales</taxon>
        <taxon>Stephanodiscaceae</taxon>
        <taxon>Cyclotella</taxon>
    </lineage>
</organism>
<feature type="region of interest" description="Disordered" evidence="12">
    <location>
        <begin position="422"/>
        <end position="475"/>
    </location>
</feature>
<accession>A0ABD3P859</accession>
<dbReference type="GO" id="GO:0044351">
    <property type="term" value="P:macropinocytosis"/>
    <property type="evidence" value="ECO:0007669"/>
    <property type="project" value="UniProtKB-ARBA"/>
</dbReference>
<dbReference type="GO" id="GO:0070765">
    <property type="term" value="C:gamma-secretase complex"/>
    <property type="evidence" value="ECO:0007669"/>
    <property type="project" value="UniProtKB-ARBA"/>
</dbReference>
<feature type="region of interest" description="Disordered" evidence="12">
    <location>
        <begin position="1"/>
        <end position="44"/>
    </location>
</feature>
<feature type="compositionally biased region" description="Low complexity" evidence="12">
    <location>
        <begin position="359"/>
        <end position="370"/>
    </location>
</feature>
<dbReference type="PRINTS" id="PR01072">
    <property type="entry name" value="PRESENILIN"/>
</dbReference>
<feature type="transmembrane region" description="Helical" evidence="11">
    <location>
        <begin position="250"/>
        <end position="271"/>
    </location>
</feature>
<evidence type="ECO:0000256" key="8">
    <source>
        <dbReference type="ARBA" id="ARBA00023136"/>
    </source>
</evidence>
<dbReference type="InterPro" id="IPR042524">
    <property type="entry name" value="Presenilin_C"/>
</dbReference>
<feature type="transmembrane region" description="Helical" evidence="11">
    <location>
        <begin position="609"/>
        <end position="628"/>
    </location>
</feature>
<evidence type="ECO:0000256" key="7">
    <source>
        <dbReference type="ARBA" id="ARBA00023034"/>
    </source>
</evidence>
<evidence type="ECO:0000256" key="5">
    <source>
        <dbReference type="ARBA" id="ARBA00022976"/>
    </source>
</evidence>
<dbReference type="GO" id="GO:0006508">
    <property type="term" value="P:proteolysis"/>
    <property type="evidence" value="ECO:0007669"/>
    <property type="project" value="UniProtKB-KW"/>
</dbReference>
<keyword evidence="5 11" id="KW-0914">Notch signaling pathway</keyword>
<feature type="compositionally biased region" description="Basic and acidic residues" evidence="12">
    <location>
        <begin position="21"/>
        <end position="33"/>
    </location>
</feature>
<feature type="transmembrane region" description="Helical" evidence="11">
    <location>
        <begin position="227"/>
        <end position="244"/>
    </location>
</feature>
<keyword evidence="8 11" id="KW-0472">Membrane</keyword>
<feature type="compositionally biased region" description="Low complexity" evidence="12">
    <location>
        <begin position="422"/>
        <end position="437"/>
    </location>
</feature>
<evidence type="ECO:0000313" key="13">
    <source>
        <dbReference type="EMBL" id="KAL3784220.1"/>
    </source>
</evidence>
<feature type="compositionally biased region" description="Acidic residues" evidence="12">
    <location>
        <begin position="315"/>
        <end position="324"/>
    </location>
</feature>
<dbReference type="GO" id="GO:0007219">
    <property type="term" value="P:Notch signaling pathway"/>
    <property type="evidence" value="ECO:0007669"/>
    <property type="project" value="UniProtKB-KW"/>
</dbReference>
<feature type="transmembrane region" description="Helical" evidence="11">
    <location>
        <begin position="577"/>
        <end position="603"/>
    </location>
</feature>
<comment type="subunit">
    <text evidence="10">Homodimer. Component of the gamma-secretase complex, a complex composed of a presenilin homodimer, nicastrin, aph1 and pen2.</text>
</comment>
<dbReference type="AlphaFoldDB" id="A0ABD3P859"/>
<dbReference type="EC" id="3.4.23.-" evidence="11"/>
<name>A0ABD3P859_9STRA</name>
<reference evidence="13 14" key="1">
    <citation type="submission" date="2024-10" db="EMBL/GenBank/DDBJ databases">
        <title>Updated reference genomes for cyclostephanoid diatoms.</title>
        <authorList>
            <person name="Roberts W.R."/>
            <person name="Alverson A.J."/>
        </authorList>
    </citation>
    <scope>NUCLEOTIDE SEQUENCE [LARGE SCALE GENOMIC DNA]</scope>
    <source>
        <strain evidence="13 14">AJA010-31</strain>
    </source>
</reference>
<evidence type="ECO:0000256" key="4">
    <source>
        <dbReference type="ARBA" id="ARBA00022824"/>
    </source>
</evidence>
<dbReference type="GO" id="GO:0000139">
    <property type="term" value="C:Golgi membrane"/>
    <property type="evidence" value="ECO:0007669"/>
    <property type="project" value="UniProtKB-SubCell"/>
</dbReference>
<comment type="domain">
    <text evidence="11">The PAL motif is required for normal active site conformation.</text>
</comment>
<dbReference type="Gene3D" id="1.10.472.100">
    <property type="entry name" value="Presenilin"/>
    <property type="match status" value="1"/>
</dbReference>